<evidence type="ECO:0000313" key="6">
    <source>
        <dbReference type="EMBL" id="KMQ81967.1"/>
    </source>
</evidence>
<dbReference type="PANTHER" id="PTHR10513">
    <property type="entry name" value="DEOXYNUCLEOSIDE KINASE"/>
    <property type="match status" value="1"/>
</dbReference>
<sequence>MGSTSLTKRWQIKICIDGIIGVGKSTLVRKLAKDYTCFEEPVDRWTLLPYFYRDPEKYGVALQLQILLTQFDQLQIFKNINDVIIVERCPWTSKNVFGSLAIPDKFKKVYDELYNSLAYDIDFVIYLRMDPKEAHRRIRERGDESISYDYLVKLHEKYESLYSEREGVHVVDASQSRENIEDSVRRIIESIIDNTEDEMSDDEPEYLPSSIDSEIEDSKSDDGNTPIDTVS</sequence>
<feature type="active site" description="Proton acceptor" evidence="2">
    <location>
        <position position="87"/>
    </location>
</feature>
<keyword evidence="7" id="KW-1185">Reference proteome</keyword>
<name>A0A0J7JUX6_LASNI</name>
<dbReference type="OrthoDB" id="567086at2759"/>
<dbReference type="Pfam" id="PF01712">
    <property type="entry name" value="dNK"/>
    <property type="match status" value="1"/>
</dbReference>
<dbReference type="STRING" id="67767.A0A0J7JUX6"/>
<dbReference type="GO" id="GO:0019136">
    <property type="term" value="F:deoxynucleoside kinase activity"/>
    <property type="evidence" value="ECO:0007669"/>
    <property type="project" value="InterPro"/>
</dbReference>
<dbReference type="PaxDb" id="67767-A0A0J7JUX6"/>
<accession>A0A0J7JUX6</accession>
<evidence type="ECO:0000256" key="4">
    <source>
        <dbReference type="SAM" id="MobiDB-lite"/>
    </source>
</evidence>
<feature type="binding site" evidence="3">
    <location>
        <begin position="18"/>
        <end position="26"/>
    </location>
    <ligand>
        <name>ATP</name>
        <dbReference type="ChEBI" id="CHEBI:30616"/>
    </ligand>
</feature>
<dbReference type="InterPro" id="IPR050566">
    <property type="entry name" value="Deoxyribonucleoside_kinase"/>
</dbReference>
<proteinExistence type="inferred from homology"/>
<keyword evidence="3" id="KW-0547">Nucleotide-binding</keyword>
<evidence type="ECO:0000256" key="3">
    <source>
        <dbReference type="PIRSR" id="PIRSR000705-3"/>
    </source>
</evidence>
<keyword evidence="6" id="KW-0808">Transferase</keyword>
<evidence type="ECO:0000256" key="1">
    <source>
        <dbReference type="ARBA" id="ARBA00007420"/>
    </source>
</evidence>
<gene>
    <name evidence="6" type="ORF">RF55_24645</name>
</gene>
<feature type="binding site" evidence="3">
    <location>
        <begin position="137"/>
        <end position="141"/>
    </location>
    <ligand>
        <name>ATP</name>
        <dbReference type="ChEBI" id="CHEBI:30616"/>
    </ligand>
</feature>
<evidence type="ECO:0000256" key="2">
    <source>
        <dbReference type="PIRSR" id="PIRSR000705-1"/>
    </source>
</evidence>
<comment type="similarity">
    <text evidence="1">Belongs to the DCK/DGK family.</text>
</comment>
<feature type="region of interest" description="Disordered" evidence="4">
    <location>
        <begin position="192"/>
        <end position="231"/>
    </location>
</feature>
<keyword evidence="3" id="KW-0067">ATP-binding</keyword>
<feature type="compositionally biased region" description="Acidic residues" evidence="4">
    <location>
        <begin position="194"/>
        <end position="205"/>
    </location>
</feature>
<dbReference type="PIRSF" id="PIRSF000705">
    <property type="entry name" value="DNK"/>
    <property type="match status" value="1"/>
</dbReference>
<dbReference type="GO" id="GO:0005737">
    <property type="term" value="C:cytoplasm"/>
    <property type="evidence" value="ECO:0007669"/>
    <property type="project" value="TreeGrafter"/>
</dbReference>
<evidence type="ECO:0000313" key="7">
    <source>
        <dbReference type="Proteomes" id="UP000036403"/>
    </source>
</evidence>
<dbReference type="InterPro" id="IPR002624">
    <property type="entry name" value="DCK/DGK"/>
</dbReference>
<comment type="caution">
    <text evidence="6">The sequence shown here is derived from an EMBL/GenBank/DDBJ whole genome shotgun (WGS) entry which is preliminary data.</text>
</comment>
<dbReference type="InterPro" id="IPR027417">
    <property type="entry name" value="P-loop_NTPase"/>
</dbReference>
<feature type="domain" description="Deoxynucleoside kinase" evidence="5">
    <location>
        <begin position="14"/>
        <end position="191"/>
    </location>
</feature>
<dbReference type="EMBL" id="LBMM01029893">
    <property type="protein sequence ID" value="KMQ81967.1"/>
    <property type="molecule type" value="Genomic_DNA"/>
</dbReference>
<evidence type="ECO:0000259" key="5">
    <source>
        <dbReference type="Pfam" id="PF01712"/>
    </source>
</evidence>
<dbReference type="SUPFAM" id="SSF52540">
    <property type="entry name" value="P-loop containing nucleoside triphosphate hydrolases"/>
    <property type="match status" value="1"/>
</dbReference>
<reference evidence="6 7" key="1">
    <citation type="submission" date="2015-04" db="EMBL/GenBank/DDBJ databases">
        <title>Lasius niger genome sequencing.</title>
        <authorList>
            <person name="Konorov E.A."/>
            <person name="Nikitin M.A."/>
            <person name="Kirill M.V."/>
            <person name="Chang P."/>
        </authorList>
    </citation>
    <scope>NUCLEOTIDE SEQUENCE [LARGE SCALE GENOMIC DNA]</scope>
    <source>
        <tissue evidence="6">Whole</tissue>
    </source>
</reference>
<dbReference type="AlphaFoldDB" id="A0A0J7JUX6"/>
<keyword evidence="6" id="KW-0418">Kinase</keyword>
<dbReference type="Gene3D" id="3.40.50.300">
    <property type="entry name" value="P-loop containing nucleotide triphosphate hydrolases"/>
    <property type="match status" value="1"/>
</dbReference>
<dbReference type="InterPro" id="IPR031314">
    <property type="entry name" value="DNK_dom"/>
</dbReference>
<dbReference type="GO" id="GO:0005524">
    <property type="term" value="F:ATP binding"/>
    <property type="evidence" value="ECO:0007669"/>
    <property type="project" value="UniProtKB-KW"/>
</dbReference>
<organism evidence="6 7">
    <name type="scientific">Lasius niger</name>
    <name type="common">Black garden ant</name>
    <dbReference type="NCBI Taxonomy" id="67767"/>
    <lineage>
        <taxon>Eukaryota</taxon>
        <taxon>Metazoa</taxon>
        <taxon>Ecdysozoa</taxon>
        <taxon>Arthropoda</taxon>
        <taxon>Hexapoda</taxon>
        <taxon>Insecta</taxon>
        <taxon>Pterygota</taxon>
        <taxon>Neoptera</taxon>
        <taxon>Endopterygota</taxon>
        <taxon>Hymenoptera</taxon>
        <taxon>Apocrita</taxon>
        <taxon>Aculeata</taxon>
        <taxon>Formicoidea</taxon>
        <taxon>Formicidae</taxon>
        <taxon>Formicinae</taxon>
        <taxon>Lasius</taxon>
        <taxon>Lasius</taxon>
    </lineage>
</organism>
<dbReference type="Proteomes" id="UP000036403">
    <property type="component" value="Unassembled WGS sequence"/>
</dbReference>
<protein>
    <submittedName>
        <fullName evidence="6">Thymidine kinase</fullName>
    </submittedName>
</protein>
<dbReference type="PANTHER" id="PTHR10513:SF35">
    <property type="entry name" value="DEOXYADENOSINE KINASE"/>
    <property type="match status" value="1"/>
</dbReference>